<evidence type="ECO:0008006" key="3">
    <source>
        <dbReference type="Google" id="ProtNLM"/>
    </source>
</evidence>
<comment type="caution">
    <text evidence="1">The sequence shown here is derived from an EMBL/GenBank/DDBJ whole genome shotgun (WGS) entry which is preliminary data.</text>
</comment>
<protein>
    <recommendedName>
        <fullName evidence="3">AbrB/MazE/SpoVT family DNA-binding domain-containing protein</fullName>
    </recommendedName>
</protein>
<proteinExistence type="predicted"/>
<accession>A0A833L0Y0</accession>
<dbReference type="EMBL" id="WPAF01000012">
    <property type="protein sequence ID" value="KAF0134120.1"/>
    <property type="molecule type" value="Genomic_DNA"/>
</dbReference>
<organism evidence="1 2">
    <name type="scientific">Candidatus Saganbacteria bacterium</name>
    <dbReference type="NCBI Taxonomy" id="2575572"/>
    <lineage>
        <taxon>Bacteria</taxon>
        <taxon>Bacillati</taxon>
        <taxon>Saganbacteria</taxon>
    </lineage>
</organism>
<evidence type="ECO:0000313" key="2">
    <source>
        <dbReference type="Proteomes" id="UP000488506"/>
    </source>
</evidence>
<dbReference type="Gene3D" id="2.10.260.10">
    <property type="match status" value="1"/>
</dbReference>
<dbReference type="Proteomes" id="UP000488506">
    <property type="component" value="Unassembled WGS sequence"/>
</dbReference>
<gene>
    <name evidence="1" type="ORF">FD145_876</name>
</gene>
<dbReference type="SUPFAM" id="SSF89447">
    <property type="entry name" value="AbrB/MazE/MraZ-like"/>
    <property type="match status" value="1"/>
</dbReference>
<name>A0A833L0Y0_UNCSA</name>
<evidence type="ECO:0000313" key="1">
    <source>
        <dbReference type="EMBL" id="KAF0134120.1"/>
    </source>
</evidence>
<dbReference type="AlphaFoldDB" id="A0A833L0Y0"/>
<reference evidence="1 2" key="1">
    <citation type="submission" date="2019-12" db="EMBL/GenBank/DDBJ databases">
        <authorList>
            <person name="Wolfe R."/>
            <person name="Danczak R."/>
            <person name="Wilkins M."/>
        </authorList>
    </citation>
    <scope>NUCLEOTIDE SEQUENCE [LARGE SCALE GENOMIC DNA]</scope>
    <source>
        <strain evidence="1">X2_MaxBin.013</strain>
    </source>
</reference>
<sequence>MVEKIKKENMLKIPNMVLKRVGLVPGDYVEVSDDGYKIIITPKIQEKSFADDEWKKLEALSKGKKGRAFKSGEKLISHLEKLSKI</sequence>
<dbReference type="InterPro" id="IPR037914">
    <property type="entry name" value="SpoVT-AbrB_sf"/>
</dbReference>